<evidence type="ECO:0000313" key="16">
    <source>
        <dbReference type="EMBL" id="KAJ1685832.1"/>
    </source>
</evidence>
<evidence type="ECO:0000256" key="5">
    <source>
        <dbReference type="ARBA" id="ARBA00022729"/>
    </source>
</evidence>
<dbReference type="SUPFAM" id="SSF56112">
    <property type="entry name" value="Protein kinase-like (PK-like)"/>
    <property type="match status" value="1"/>
</dbReference>
<dbReference type="GO" id="GO:0007166">
    <property type="term" value="P:cell surface receptor signaling pathway"/>
    <property type="evidence" value="ECO:0007669"/>
    <property type="project" value="InterPro"/>
</dbReference>
<evidence type="ECO:0000256" key="4">
    <source>
        <dbReference type="ARBA" id="ARBA00022692"/>
    </source>
</evidence>
<dbReference type="PANTHER" id="PTHR27005:SF283">
    <property type="entry name" value="OS02G0633066 PROTEIN"/>
    <property type="match status" value="1"/>
</dbReference>
<evidence type="ECO:0000256" key="13">
    <source>
        <dbReference type="PROSITE-ProRule" id="PRU10141"/>
    </source>
</evidence>
<evidence type="ECO:0000313" key="17">
    <source>
        <dbReference type="Proteomes" id="UP001151287"/>
    </source>
</evidence>
<dbReference type="FunFam" id="3.30.200.20:FF:000043">
    <property type="entry name" value="Wall-associated receptor kinase 2"/>
    <property type="match status" value="1"/>
</dbReference>
<dbReference type="InterPro" id="IPR000719">
    <property type="entry name" value="Prot_kinase_dom"/>
</dbReference>
<keyword evidence="12" id="KW-0325">Glycoprotein</keyword>
<evidence type="ECO:0000256" key="1">
    <source>
        <dbReference type="ARBA" id="ARBA00004479"/>
    </source>
</evidence>
<dbReference type="GO" id="GO:0005524">
    <property type="term" value="F:ATP binding"/>
    <property type="evidence" value="ECO:0007669"/>
    <property type="project" value="UniProtKB-UniRule"/>
</dbReference>
<accession>A0A9Q0C227</accession>
<evidence type="ECO:0000256" key="7">
    <source>
        <dbReference type="ARBA" id="ARBA00022777"/>
    </source>
</evidence>
<name>A0A9Q0C227_9POAL</name>
<dbReference type="GO" id="GO:0004713">
    <property type="term" value="F:protein tyrosine kinase activity"/>
    <property type="evidence" value="ECO:0007669"/>
    <property type="project" value="InterPro"/>
</dbReference>
<reference evidence="16" key="1">
    <citation type="journal article" date="2022" name="Cell">
        <title>Repeat-based holocentromeres influence genome architecture and karyotype evolution.</title>
        <authorList>
            <person name="Hofstatter P.G."/>
            <person name="Thangavel G."/>
            <person name="Lux T."/>
            <person name="Neumann P."/>
            <person name="Vondrak T."/>
            <person name="Novak P."/>
            <person name="Zhang M."/>
            <person name="Costa L."/>
            <person name="Castellani M."/>
            <person name="Scott A."/>
            <person name="Toegelov H."/>
            <person name="Fuchs J."/>
            <person name="Mata-Sucre Y."/>
            <person name="Dias Y."/>
            <person name="Vanzela A.L.L."/>
            <person name="Huettel B."/>
            <person name="Almeida C.C.S."/>
            <person name="Simkova H."/>
            <person name="Souza G."/>
            <person name="Pedrosa-Harand A."/>
            <person name="Macas J."/>
            <person name="Mayer K.F.X."/>
            <person name="Houben A."/>
            <person name="Marques A."/>
        </authorList>
    </citation>
    <scope>NUCLEOTIDE SEQUENCE</scope>
    <source>
        <strain evidence="16">RhyBre1mFocal</strain>
    </source>
</reference>
<evidence type="ECO:0000256" key="2">
    <source>
        <dbReference type="ARBA" id="ARBA00022527"/>
    </source>
</evidence>
<dbReference type="InterPro" id="IPR011009">
    <property type="entry name" value="Kinase-like_dom_sf"/>
</dbReference>
<dbReference type="InterPro" id="IPR020635">
    <property type="entry name" value="Tyr_kinase_cat_dom"/>
</dbReference>
<feature type="binding site" evidence="13">
    <location>
        <position position="450"/>
    </location>
    <ligand>
        <name>ATP</name>
        <dbReference type="ChEBI" id="CHEBI:30616"/>
    </ligand>
</feature>
<dbReference type="InterPro" id="IPR001245">
    <property type="entry name" value="Ser-Thr/Tyr_kinase_cat_dom"/>
</dbReference>
<dbReference type="PROSITE" id="PS00107">
    <property type="entry name" value="PROTEIN_KINASE_ATP"/>
    <property type="match status" value="1"/>
</dbReference>
<dbReference type="InterPro" id="IPR045274">
    <property type="entry name" value="WAK-like"/>
</dbReference>
<dbReference type="EMBL" id="JAMQYH010000005">
    <property type="protein sequence ID" value="KAJ1685832.1"/>
    <property type="molecule type" value="Genomic_DNA"/>
</dbReference>
<organism evidence="16 17">
    <name type="scientific">Rhynchospora breviuscula</name>
    <dbReference type="NCBI Taxonomy" id="2022672"/>
    <lineage>
        <taxon>Eukaryota</taxon>
        <taxon>Viridiplantae</taxon>
        <taxon>Streptophyta</taxon>
        <taxon>Embryophyta</taxon>
        <taxon>Tracheophyta</taxon>
        <taxon>Spermatophyta</taxon>
        <taxon>Magnoliopsida</taxon>
        <taxon>Liliopsida</taxon>
        <taxon>Poales</taxon>
        <taxon>Cyperaceae</taxon>
        <taxon>Cyperoideae</taxon>
        <taxon>Rhynchosporeae</taxon>
        <taxon>Rhynchospora</taxon>
    </lineage>
</organism>
<sequence>MKHKTISQTTRVVPLLMLSMIMPFTAFQTVASSISLPGCPDSCGGVQIPYPFGIGPNCSKPGFELSCEKFNSSGLYGSYYWLYGSYYWLNGTHAPFLFNDTPVLKIFIDSGEVLVYKSITSTCSNTTTSPKSNTPNGWDLSGTPYQINYLYYWSFLTFIGCDMIANVTFGNETNMNQGGCSTTGCYSSDIYDNYGTCGHGCCQTSLPEGTKYYNFILQQNNLNNCGYVVLAEKYFNYYLGITSEDDLSKQQSVVVLDWIIGNESCATAKTNNKCMKDGAPDQSYGCISDNSVCVNSTNGPGHYCVCSDGYEGNPYVLGGCVGIPIHCAFAGWRVRKARLCQVYLAVLIVGLSTGFCAFPSYFAVRKRIEMLEKRKQEKLKQKFFNQNKGFLLQQQIKNPDEDATQRMRIFTLDELEKATNKFDNSLILGQGGHGEVYKGILLDQRVVAIKRSKKIDLAEIEQFINEVVILSEVNHRNVVKLYGCCLETEVPLLVYEFISNGTLSKHLHAETCSLTWRHRLRIVLESARAIAYLHSSASI</sequence>
<dbReference type="Gene3D" id="1.10.510.10">
    <property type="entry name" value="Transferase(Phosphotransferase) domain 1"/>
    <property type="match status" value="1"/>
</dbReference>
<evidence type="ECO:0000256" key="6">
    <source>
        <dbReference type="ARBA" id="ARBA00022741"/>
    </source>
</evidence>
<comment type="caution">
    <text evidence="16">The sequence shown here is derived from an EMBL/GenBank/DDBJ whole genome shotgun (WGS) entry which is preliminary data.</text>
</comment>
<evidence type="ECO:0000256" key="11">
    <source>
        <dbReference type="ARBA" id="ARBA00023157"/>
    </source>
</evidence>
<keyword evidence="4 14" id="KW-0812">Transmembrane</keyword>
<feature type="domain" description="Protein kinase" evidence="15">
    <location>
        <begin position="422"/>
        <end position="539"/>
    </location>
</feature>
<evidence type="ECO:0000256" key="8">
    <source>
        <dbReference type="ARBA" id="ARBA00022840"/>
    </source>
</evidence>
<keyword evidence="6 13" id="KW-0547">Nucleotide-binding</keyword>
<dbReference type="InterPro" id="IPR025287">
    <property type="entry name" value="WAK_GUB"/>
</dbReference>
<keyword evidence="9 14" id="KW-1133">Transmembrane helix</keyword>
<keyword evidence="3" id="KW-0808">Transferase</keyword>
<evidence type="ECO:0000256" key="14">
    <source>
        <dbReference type="SAM" id="Phobius"/>
    </source>
</evidence>
<dbReference type="Gene3D" id="3.30.200.20">
    <property type="entry name" value="Phosphorylase Kinase, domain 1"/>
    <property type="match status" value="1"/>
</dbReference>
<dbReference type="GO" id="GO:0030247">
    <property type="term" value="F:polysaccharide binding"/>
    <property type="evidence" value="ECO:0007669"/>
    <property type="project" value="InterPro"/>
</dbReference>
<dbReference type="PROSITE" id="PS50011">
    <property type="entry name" value="PROTEIN_KINASE_DOM"/>
    <property type="match status" value="1"/>
</dbReference>
<dbReference type="Pfam" id="PF13947">
    <property type="entry name" value="GUB_WAK_bind"/>
    <property type="match status" value="1"/>
</dbReference>
<feature type="transmembrane region" description="Helical" evidence="14">
    <location>
        <begin position="12"/>
        <end position="31"/>
    </location>
</feature>
<keyword evidence="10 14" id="KW-0472">Membrane</keyword>
<evidence type="ECO:0000259" key="15">
    <source>
        <dbReference type="PROSITE" id="PS50011"/>
    </source>
</evidence>
<keyword evidence="17" id="KW-1185">Reference proteome</keyword>
<dbReference type="InterPro" id="IPR017441">
    <property type="entry name" value="Protein_kinase_ATP_BS"/>
</dbReference>
<keyword evidence="7" id="KW-0418">Kinase</keyword>
<comment type="subcellular location">
    <subcellularLocation>
        <location evidence="1">Membrane</location>
        <topology evidence="1">Single-pass type I membrane protein</topology>
    </subcellularLocation>
</comment>
<keyword evidence="11" id="KW-1015">Disulfide bond</keyword>
<dbReference type="PANTHER" id="PTHR27005">
    <property type="entry name" value="WALL-ASSOCIATED RECEPTOR KINASE-LIKE 21"/>
    <property type="match status" value="1"/>
</dbReference>
<keyword evidence="5" id="KW-0732">Signal</keyword>
<dbReference type="OrthoDB" id="4062651at2759"/>
<proteinExistence type="predicted"/>
<dbReference type="SMART" id="SM00219">
    <property type="entry name" value="TyrKc"/>
    <property type="match status" value="1"/>
</dbReference>
<dbReference type="GO" id="GO:0005886">
    <property type="term" value="C:plasma membrane"/>
    <property type="evidence" value="ECO:0007669"/>
    <property type="project" value="TreeGrafter"/>
</dbReference>
<keyword evidence="2" id="KW-0723">Serine/threonine-protein kinase</keyword>
<protein>
    <recommendedName>
        <fullName evidence="15">Protein kinase domain-containing protein</fullName>
    </recommendedName>
</protein>
<dbReference type="AlphaFoldDB" id="A0A9Q0C227"/>
<evidence type="ECO:0000256" key="12">
    <source>
        <dbReference type="ARBA" id="ARBA00023180"/>
    </source>
</evidence>
<gene>
    <name evidence="16" type="ORF">LUZ63_017222</name>
</gene>
<dbReference type="GO" id="GO:0004674">
    <property type="term" value="F:protein serine/threonine kinase activity"/>
    <property type="evidence" value="ECO:0007669"/>
    <property type="project" value="UniProtKB-KW"/>
</dbReference>
<evidence type="ECO:0000256" key="3">
    <source>
        <dbReference type="ARBA" id="ARBA00022679"/>
    </source>
</evidence>
<feature type="transmembrane region" description="Helical" evidence="14">
    <location>
        <begin position="342"/>
        <end position="364"/>
    </location>
</feature>
<dbReference type="Proteomes" id="UP001151287">
    <property type="component" value="Unassembled WGS sequence"/>
</dbReference>
<evidence type="ECO:0000256" key="10">
    <source>
        <dbReference type="ARBA" id="ARBA00023136"/>
    </source>
</evidence>
<evidence type="ECO:0000256" key="9">
    <source>
        <dbReference type="ARBA" id="ARBA00022989"/>
    </source>
</evidence>
<dbReference type="Pfam" id="PF07714">
    <property type="entry name" value="PK_Tyr_Ser-Thr"/>
    <property type="match status" value="1"/>
</dbReference>
<keyword evidence="8 13" id="KW-0067">ATP-binding</keyword>